<dbReference type="SUPFAM" id="SSF47323">
    <property type="entry name" value="Anticodon-binding domain of a subclass of class I aminoacyl-tRNA synthetases"/>
    <property type="match status" value="1"/>
</dbReference>
<evidence type="ECO:0000259" key="10">
    <source>
        <dbReference type="Pfam" id="PF00133"/>
    </source>
</evidence>
<feature type="domain" description="Aminoacyl-tRNA synthetase class Ia" evidence="10">
    <location>
        <begin position="249"/>
        <end position="523"/>
    </location>
</feature>
<evidence type="ECO:0000313" key="14">
    <source>
        <dbReference type="Proteomes" id="UP000694388"/>
    </source>
</evidence>
<reference evidence="13" key="1">
    <citation type="submission" date="2025-08" db="UniProtKB">
        <authorList>
            <consortium name="Ensembl"/>
        </authorList>
    </citation>
    <scope>IDENTIFICATION</scope>
</reference>
<dbReference type="Pfam" id="PF00133">
    <property type="entry name" value="tRNA-synt_1"/>
    <property type="match status" value="1"/>
</dbReference>
<dbReference type="OMA" id="GHETWVG"/>
<evidence type="ECO:0000256" key="3">
    <source>
        <dbReference type="ARBA" id="ARBA00022598"/>
    </source>
</evidence>
<dbReference type="Proteomes" id="UP000694388">
    <property type="component" value="Unplaced"/>
</dbReference>
<dbReference type="GO" id="GO:0005524">
    <property type="term" value="F:ATP binding"/>
    <property type="evidence" value="ECO:0007669"/>
    <property type="project" value="UniProtKB-KW"/>
</dbReference>
<keyword evidence="4" id="KW-0547">Nucleotide-binding</keyword>
<proteinExistence type="inferred from homology"/>
<dbReference type="GO" id="GO:0005829">
    <property type="term" value="C:cytosol"/>
    <property type="evidence" value="ECO:0007669"/>
    <property type="project" value="TreeGrafter"/>
</dbReference>
<accession>A0A8C4Q773</accession>
<keyword evidence="3" id="KW-0436">Ligase</keyword>
<dbReference type="InterPro" id="IPR009080">
    <property type="entry name" value="tRNAsynth_Ia_anticodon-bd"/>
</dbReference>
<dbReference type="InterPro" id="IPR013155">
    <property type="entry name" value="M/V/L/I-tRNA-synth_anticd-bd"/>
</dbReference>
<dbReference type="GO" id="GO:0002161">
    <property type="term" value="F:aminoacyl-tRNA deacylase activity"/>
    <property type="evidence" value="ECO:0007669"/>
    <property type="project" value="InterPro"/>
</dbReference>
<dbReference type="InterPro" id="IPR002303">
    <property type="entry name" value="Valyl-tRNA_ligase"/>
</dbReference>
<feature type="domain" description="Leucyl-tRNA synthetase editing" evidence="12">
    <location>
        <begin position="144"/>
        <end position="201"/>
    </location>
</feature>
<dbReference type="InterPro" id="IPR025709">
    <property type="entry name" value="Leu_tRNA-synth_edit"/>
</dbReference>
<dbReference type="Gene3D" id="3.40.50.620">
    <property type="entry name" value="HUPs"/>
    <property type="match status" value="1"/>
</dbReference>
<dbReference type="InterPro" id="IPR009008">
    <property type="entry name" value="Val/Leu/Ile-tRNA-synth_edit"/>
</dbReference>
<protein>
    <recommendedName>
        <fullName evidence="2">valine--tRNA ligase</fullName>
        <ecNumber evidence="2">6.1.1.9</ecNumber>
    </recommendedName>
    <alternativeName>
        <fullName evidence="8">Valyl-tRNA synthetase</fullName>
    </alternativeName>
</protein>
<evidence type="ECO:0000256" key="7">
    <source>
        <dbReference type="ARBA" id="ARBA00023146"/>
    </source>
</evidence>
<reference evidence="13" key="2">
    <citation type="submission" date="2025-09" db="UniProtKB">
        <authorList>
            <consortium name="Ensembl"/>
        </authorList>
    </citation>
    <scope>IDENTIFICATION</scope>
</reference>
<keyword evidence="7" id="KW-0030">Aminoacyl-tRNA synthetase</keyword>
<evidence type="ECO:0000256" key="5">
    <source>
        <dbReference type="ARBA" id="ARBA00022840"/>
    </source>
</evidence>
<dbReference type="Gene3D" id="3.90.740.10">
    <property type="entry name" value="Valyl/Leucyl/Isoleucyl-tRNA synthetase, editing domain"/>
    <property type="match status" value="1"/>
</dbReference>
<sequence length="789" mass="88520">MIRVNGWWLQSGGLCLLPPPFWYCTLCCVWALFPPLPDFCRVYTVHHQLTPKMQNHCSHPFICSSIFLKVKPTSTFSSISFFPPSLQGAAHHCNGITLVCCVLIGPDMLACDEEVIVATTRVETMLGDTGVAVHPDDPRYQHLHGKFVLHPFCQRRLPVVSDTFVDISFGTGAVKITPGHDHNDFECGQRHKLHVVTILDNNGCLINVPPPFLGMKRFDGRKAVLAALKDRGLFREVKDNPMVVPVCSRSKDIVEPLLKPQWYVRCTEMGKEAADTVRSGRLRIVPETFAKTWFSWLDNIRDWCISRQLWWGHRIPAYFVSISEPGSPPGEDSDDAYWVSGRTQEEALEKAAKKFGLPASSITLQQDGDVLDTWFSSALFPFSIFGWPDETEDLKVFYPGTLLETGHDILFFWVARMVMLGLVLLKDLPFKEVYLHAIVRDAHGRKMSKSLGNVIDPLNVVHGISLEDLHAQLIDGNLDAVEVERAKQGQKADYPDGIPECGTDALRFALCAYTTQGRDINLDVNRILGYRHFCNKLWNAAKFSLRVLGPDFQPNPSLCGAESDIDIWIRSRLSLTGQACNSAFSAYDFPSATSAIYSFWLYDLCDVFLECLKPLFSSKCQESSEAATAARQTLYTCFDVGLRLLAPFMPYISEELYQRLPRRPSSSSPPSISVVSYPDGQEVFEGYGCGVCLIYNQTPAVLVLLQGVLDFTKEIAKLVPQRDQVVKTLERLIQRRSGPEYSSKVPLHVQQNDADKVRKLHPRDKMVTSQILLCSLMSDIGQGHVTTFA</sequence>
<dbReference type="InterPro" id="IPR033705">
    <property type="entry name" value="Anticodon_Ia_Val"/>
</dbReference>
<evidence type="ECO:0000256" key="6">
    <source>
        <dbReference type="ARBA" id="ARBA00022917"/>
    </source>
</evidence>
<dbReference type="PANTHER" id="PTHR11946:SF109">
    <property type="entry name" value="VALINE--TRNA LIGASE"/>
    <property type="match status" value="1"/>
</dbReference>
<organism evidence="13 14">
    <name type="scientific">Eptatretus burgeri</name>
    <name type="common">Inshore hagfish</name>
    <dbReference type="NCBI Taxonomy" id="7764"/>
    <lineage>
        <taxon>Eukaryota</taxon>
        <taxon>Metazoa</taxon>
        <taxon>Chordata</taxon>
        <taxon>Craniata</taxon>
        <taxon>Vertebrata</taxon>
        <taxon>Cyclostomata</taxon>
        <taxon>Myxini</taxon>
        <taxon>Myxiniformes</taxon>
        <taxon>Myxinidae</taxon>
        <taxon>Eptatretinae</taxon>
        <taxon>Eptatretus</taxon>
    </lineage>
</organism>
<dbReference type="PRINTS" id="PR00986">
    <property type="entry name" value="TRNASYNTHVAL"/>
</dbReference>
<comment type="similarity">
    <text evidence="1">Belongs to the class-I aminoacyl-tRNA synthetase family.</text>
</comment>
<dbReference type="InterPro" id="IPR002300">
    <property type="entry name" value="aa-tRNA-synth_Ia"/>
</dbReference>
<dbReference type="GO" id="GO:0004832">
    <property type="term" value="F:valine-tRNA ligase activity"/>
    <property type="evidence" value="ECO:0007669"/>
    <property type="project" value="UniProtKB-EC"/>
</dbReference>
<evidence type="ECO:0000256" key="9">
    <source>
        <dbReference type="ARBA" id="ARBA00047552"/>
    </source>
</evidence>
<dbReference type="Pfam" id="PF08264">
    <property type="entry name" value="Anticodon_1"/>
    <property type="match status" value="1"/>
</dbReference>
<name>A0A8C4Q773_EPTBU</name>
<dbReference type="CDD" id="cd07962">
    <property type="entry name" value="Anticodon_Ia_Val"/>
    <property type="match status" value="1"/>
</dbReference>
<evidence type="ECO:0000256" key="1">
    <source>
        <dbReference type="ARBA" id="ARBA00005594"/>
    </source>
</evidence>
<dbReference type="EC" id="6.1.1.9" evidence="2"/>
<keyword evidence="14" id="KW-1185">Reference proteome</keyword>
<evidence type="ECO:0000256" key="4">
    <source>
        <dbReference type="ARBA" id="ARBA00022741"/>
    </source>
</evidence>
<evidence type="ECO:0000256" key="2">
    <source>
        <dbReference type="ARBA" id="ARBA00013169"/>
    </source>
</evidence>
<dbReference type="Pfam" id="PF13603">
    <property type="entry name" value="tRNA-synt_1_2"/>
    <property type="match status" value="1"/>
</dbReference>
<dbReference type="PANTHER" id="PTHR11946">
    <property type="entry name" value="VALYL-TRNA SYNTHETASES"/>
    <property type="match status" value="1"/>
</dbReference>
<dbReference type="SUPFAM" id="SSF50677">
    <property type="entry name" value="ValRS/IleRS/LeuRS editing domain"/>
    <property type="match status" value="1"/>
</dbReference>
<evidence type="ECO:0000259" key="12">
    <source>
        <dbReference type="Pfam" id="PF13603"/>
    </source>
</evidence>
<feature type="domain" description="Methionyl/Valyl/Leucyl/Isoleucyl-tRNA synthetase anticodon-binding" evidence="11">
    <location>
        <begin position="566"/>
        <end position="682"/>
    </location>
</feature>
<dbReference type="GeneTree" id="ENSGT00940000157775"/>
<dbReference type="FunFam" id="3.90.740.10:FF:000005">
    <property type="entry name" value="Valine--tRNA ligase, mitochondrial"/>
    <property type="match status" value="1"/>
</dbReference>
<dbReference type="FunFam" id="3.40.50.620:FF:000119">
    <property type="entry name" value="Putative valine--tRNA ligase-like"/>
    <property type="match status" value="1"/>
</dbReference>
<dbReference type="GO" id="GO:0006438">
    <property type="term" value="P:valyl-tRNA aminoacylation"/>
    <property type="evidence" value="ECO:0007669"/>
    <property type="project" value="InterPro"/>
</dbReference>
<dbReference type="SUPFAM" id="SSF52374">
    <property type="entry name" value="Nucleotidylyl transferase"/>
    <property type="match status" value="1"/>
</dbReference>
<comment type="catalytic activity">
    <reaction evidence="9">
        <text>tRNA(Val) + L-valine + ATP = L-valyl-tRNA(Val) + AMP + diphosphate</text>
        <dbReference type="Rhea" id="RHEA:10704"/>
        <dbReference type="Rhea" id="RHEA-COMP:9672"/>
        <dbReference type="Rhea" id="RHEA-COMP:9708"/>
        <dbReference type="ChEBI" id="CHEBI:30616"/>
        <dbReference type="ChEBI" id="CHEBI:33019"/>
        <dbReference type="ChEBI" id="CHEBI:57762"/>
        <dbReference type="ChEBI" id="CHEBI:78442"/>
        <dbReference type="ChEBI" id="CHEBI:78537"/>
        <dbReference type="ChEBI" id="CHEBI:456215"/>
        <dbReference type="EC" id="6.1.1.9"/>
    </reaction>
</comment>
<dbReference type="InterPro" id="IPR014729">
    <property type="entry name" value="Rossmann-like_a/b/a_fold"/>
</dbReference>
<dbReference type="NCBIfam" id="TIGR00422">
    <property type="entry name" value="valS"/>
    <property type="match status" value="1"/>
</dbReference>
<dbReference type="FunFam" id="1.10.730.10:FF:000009">
    <property type="entry name" value="Valine--tRNA ligase, mitochondrial"/>
    <property type="match status" value="1"/>
</dbReference>
<dbReference type="Gene3D" id="1.10.730.10">
    <property type="entry name" value="Isoleucyl-tRNA Synthetase, Domain 1"/>
    <property type="match status" value="1"/>
</dbReference>
<dbReference type="AlphaFoldDB" id="A0A8C4Q773"/>
<evidence type="ECO:0000313" key="13">
    <source>
        <dbReference type="Ensembl" id="ENSEBUP00000011062.1"/>
    </source>
</evidence>
<evidence type="ECO:0000256" key="8">
    <source>
        <dbReference type="ARBA" id="ARBA00029936"/>
    </source>
</evidence>
<evidence type="ECO:0000259" key="11">
    <source>
        <dbReference type="Pfam" id="PF08264"/>
    </source>
</evidence>
<keyword evidence="5" id="KW-0067">ATP-binding</keyword>
<dbReference type="Ensembl" id="ENSEBUT00000011620.1">
    <property type="protein sequence ID" value="ENSEBUP00000011062.1"/>
    <property type="gene ID" value="ENSEBUG00000007086.1"/>
</dbReference>
<keyword evidence="6" id="KW-0648">Protein biosynthesis</keyword>